<dbReference type="PANTHER" id="PTHR47958">
    <property type="entry name" value="ATP-DEPENDENT RNA HELICASE DBP3"/>
    <property type="match status" value="1"/>
</dbReference>
<dbReference type="Proteomes" id="UP001335648">
    <property type="component" value="Unassembled WGS sequence"/>
</dbReference>
<dbReference type="PROSITE" id="PS51192">
    <property type="entry name" value="HELICASE_ATP_BIND_1"/>
    <property type="match status" value="1"/>
</dbReference>
<dbReference type="InterPro" id="IPR014001">
    <property type="entry name" value="Helicase_ATP-bd"/>
</dbReference>
<evidence type="ECO:0000256" key="2">
    <source>
        <dbReference type="ARBA" id="ARBA00022806"/>
    </source>
</evidence>
<feature type="domain" description="Helicase ATP-binding" evidence="3">
    <location>
        <begin position="1"/>
        <end position="48"/>
    </location>
</feature>
<proteinExistence type="predicted"/>
<dbReference type="GO" id="GO:0016787">
    <property type="term" value="F:hydrolase activity"/>
    <property type="evidence" value="ECO:0007669"/>
    <property type="project" value="UniProtKB-KW"/>
</dbReference>
<dbReference type="AlphaFoldDB" id="A0AAN8BDA6"/>
<keyword evidence="2" id="KW-0067">ATP-binding</keyword>
<keyword evidence="2" id="KW-0347">Helicase</keyword>
<reference evidence="4 5" key="1">
    <citation type="journal article" date="2023" name="Mol. Biol. Evol.">
        <title>Genomics of Secondarily Temperate Adaptation in the Only Non-Antarctic Icefish.</title>
        <authorList>
            <person name="Rivera-Colon A.G."/>
            <person name="Rayamajhi N."/>
            <person name="Minhas B.F."/>
            <person name="Madrigal G."/>
            <person name="Bilyk K.T."/>
            <person name="Yoon V."/>
            <person name="Hune M."/>
            <person name="Gregory S."/>
            <person name="Cheng C.H.C."/>
            <person name="Catchen J.M."/>
        </authorList>
    </citation>
    <scope>NUCLEOTIDE SEQUENCE [LARGE SCALE GENOMIC DNA]</scope>
    <source>
        <strain evidence="4">JC2023a</strain>
    </source>
</reference>
<accession>A0AAN8BDA6</accession>
<evidence type="ECO:0000256" key="1">
    <source>
        <dbReference type="ARBA" id="ARBA00022801"/>
    </source>
</evidence>
<gene>
    <name evidence="4" type="ORF">CesoFtcFv8_021291</name>
</gene>
<keyword evidence="2" id="KW-0547">Nucleotide-binding</keyword>
<protein>
    <recommendedName>
        <fullName evidence="3">Helicase ATP-binding domain-containing protein</fullName>
    </recommendedName>
</protein>
<evidence type="ECO:0000313" key="4">
    <source>
        <dbReference type="EMBL" id="KAK5882738.1"/>
    </source>
</evidence>
<sequence>MLDMGFEPQIMKILIDIRPDRQTIMTSATWPTGVRRLAKSYLKNPMMVYVGTLDLAAVNTVDQTVLIVHEEDKKSYLFDFIRNMLPEEKVLIFVGKKIV</sequence>
<name>A0AAN8BDA6_9TELE</name>
<keyword evidence="5" id="KW-1185">Reference proteome</keyword>
<evidence type="ECO:0000313" key="5">
    <source>
        <dbReference type="Proteomes" id="UP001335648"/>
    </source>
</evidence>
<comment type="caution">
    <text evidence="4">The sequence shown here is derived from an EMBL/GenBank/DDBJ whole genome shotgun (WGS) entry which is preliminary data.</text>
</comment>
<organism evidence="4 5">
    <name type="scientific">Champsocephalus esox</name>
    <name type="common">pike icefish</name>
    <dbReference type="NCBI Taxonomy" id="159716"/>
    <lineage>
        <taxon>Eukaryota</taxon>
        <taxon>Metazoa</taxon>
        <taxon>Chordata</taxon>
        <taxon>Craniata</taxon>
        <taxon>Vertebrata</taxon>
        <taxon>Euteleostomi</taxon>
        <taxon>Actinopterygii</taxon>
        <taxon>Neopterygii</taxon>
        <taxon>Teleostei</taxon>
        <taxon>Neoteleostei</taxon>
        <taxon>Acanthomorphata</taxon>
        <taxon>Eupercaria</taxon>
        <taxon>Perciformes</taxon>
        <taxon>Notothenioidei</taxon>
        <taxon>Channichthyidae</taxon>
        <taxon>Champsocephalus</taxon>
    </lineage>
</organism>
<dbReference type="GO" id="GO:0004386">
    <property type="term" value="F:helicase activity"/>
    <property type="evidence" value="ECO:0007669"/>
    <property type="project" value="UniProtKB-KW"/>
</dbReference>
<dbReference type="EMBL" id="JAULUE010002062">
    <property type="protein sequence ID" value="KAK5882738.1"/>
    <property type="molecule type" value="Genomic_DNA"/>
</dbReference>
<dbReference type="Gene3D" id="3.40.50.300">
    <property type="entry name" value="P-loop containing nucleotide triphosphate hydrolases"/>
    <property type="match status" value="1"/>
</dbReference>
<dbReference type="InterPro" id="IPR027417">
    <property type="entry name" value="P-loop_NTPase"/>
</dbReference>
<dbReference type="SUPFAM" id="SSF52540">
    <property type="entry name" value="P-loop containing nucleoside triphosphate hydrolases"/>
    <property type="match status" value="1"/>
</dbReference>
<evidence type="ECO:0000259" key="3">
    <source>
        <dbReference type="PROSITE" id="PS51192"/>
    </source>
</evidence>
<keyword evidence="1" id="KW-0378">Hydrolase</keyword>